<feature type="domain" description="PA" evidence="10">
    <location>
        <begin position="719"/>
        <end position="779"/>
    </location>
</feature>
<dbReference type="PANTHER" id="PTHR45679">
    <property type="entry name" value="ER DEGRADATION-ENHANCING ALPHA-MANNOSIDASE-LIKE PROTEIN 2"/>
    <property type="match status" value="1"/>
</dbReference>
<proteinExistence type="inferred from homology"/>
<dbReference type="GO" id="GO:1904380">
    <property type="term" value="P:endoplasmic reticulum mannose trimming"/>
    <property type="evidence" value="ECO:0007669"/>
    <property type="project" value="InterPro"/>
</dbReference>
<feature type="compositionally biased region" description="Gly residues" evidence="8">
    <location>
        <begin position="849"/>
        <end position="859"/>
    </location>
</feature>
<evidence type="ECO:0000313" key="11">
    <source>
        <dbReference type="EMBL" id="KAI9638696.1"/>
    </source>
</evidence>
<dbReference type="Pfam" id="PF01532">
    <property type="entry name" value="Glyco_hydro_47"/>
    <property type="match status" value="1"/>
</dbReference>
<evidence type="ECO:0000256" key="7">
    <source>
        <dbReference type="RuleBase" id="RU361193"/>
    </source>
</evidence>
<feature type="active site" description="Proton donor" evidence="5">
    <location>
        <position position="365"/>
    </location>
</feature>
<dbReference type="EC" id="3.2.1.-" evidence="7"/>
<dbReference type="PRINTS" id="PR00747">
    <property type="entry name" value="GLYHDRLASE47"/>
</dbReference>
<dbReference type="GeneID" id="77731482"/>
<evidence type="ECO:0000259" key="10">
    <source>
        <dbReference type="Pfam" id="PF02225"/>
    </source>
</evidence>
<keyword evidence="7 11" id="KW-0378">Hydrolase</keyword>
<evidence type="ECO:0000256" key="9">
    <source>
        <dbReference type="SAM" id="SignalP"/>
    </source>
</evidence>
<dbReference type="Proteomes" id="UP001164286">
    <property type="component" value="Unassembled WGS sequence"/>
</dbReference>
<dbReference type="InterPro" id="IPR001382">
    <property type="entry name" value="Glyco_hydro_47"/>
</dbReference>
<dbReference type="GO" id="GO:0005975">
    <property type="term" value="P:carbohydrate metabolic process"/>
    <property type="evidence" value="ECO:0007669"/>
    <property type="project" value="InterPro"/>
</dbReference>
<evidence type="ECO:0000256" key="8">
    <source>
        <dbReference type="SAM" id="MobiDB-lite"/>
    </source>
</evidence>
<keyword evidence="12" id="KW-1185">Reference proteome</keyword>
<gene>
    <name evidence="11" type="ORF">MKK02DRAFT_43104</name>
</gene>
<dbReference type="EMBL" id="JAKWFO010000003">
    <property type="protein sequence ID" value="KAI9638696.1"/>
    <property type="molecule type" value="Genomic_DNA"/>
</dbReference>
<evidence type="ECO:0000256" key="4">
    <source>
        <dbReference type="ARBA" id="ARBA00023180"/>
    </source>
</evidence>
<dbReference type="Gene3D" id="1.50.10.10">
    <property type="match status" value="1"/>
</dbReference>
<evidence type="ECO:0000256" key="1">
    <source>
        <dbReference type="ARBA" id="ARBA00004240"/>
    </source>
</evidence>
<dbReference type="Gene3D" id="3.50.30.30">
    <property type="match status" value="1"/>
</dbReference>
<dbReference type="RefSeq" id="XP_052948473.1">
    <property type="nucleotide sequence ID" value="XM_053092277.1"/>
</dbReference>
<evidence type="ECO:0000313" key="12">
    <source>
        <dbReference type="Proteomes" id="UP001164286"/>
    </source>
</evidence>
<dbReference type="InterPro" id="IPR046450">
    <property type="entry name" value="PA_dom_sf"/>
</dbReference>
<feature type="active site" evidence="5">
    <location>
        <position position="384"/>
    </location>
</feature>
<feature type="region of interest" description="Disordered" evidence="8">
    <location>
        <begin position="849"/>
        <end position="871"/>
    </location>
</feature>
<dbReference type="InterPro" id="IPR036026">
    <property type="entry name" value="Seven-hairpin_glycosidases"/>
</dbReference>
<dbReference type="SUPFAM" id="SSF52025">
    <property type="entry name" value="PA domain"/>
    <property type="match status" value="1"/>
</dbReference>
<dbReference type="InterPro" id="IPR003137">
    <property type="entry name" value="PA_domain"/>
</dbReference>
<keyword evidence="7" id="KW-0326">Glycosidase</keyword>
<name>A0AA38HG76_9TREE</name>
<protein>
    <recommendedName>
        <fullName evidence="7">alpha-1,2-Mannosidase</fullName>
        <ecNumber evidence="7">3.2.1.-</ecNumber>
    </recommendedName>
</protein>
<dbReference type="InterPro" id="IPR044674">
    <property type="entry name" value="EDEM1/2/3"/>
</dbReference>
<keyword evidence="3" id="KW-0256">Endoplasmic reticulum</keyword>
<dbReference type="GO" id="GO:0005509">
    <property type="term" value="F:calcium ion binding"/>
    <property type="evidence" value="ECO:0007669"/>
    <property type="project" value="InterPro"/>
</dbReference>
<comment type="cofactor">
    <cofactor evidence="6">
        <name>Ca(2+)</name>
        <dbReference type="ChEBI" id="CHEBI:29108"/>
    </cofactor>
</comment>
<reference evidence="11" key="1">
    <citation type="journal article" date="2022" name="G3 (Bethesda)">
        <title>High quality genome of the basidiomycete yeast Dioszegia hungarica PDD-24b-2 isolated from cloud water.</title>
        <authorList>
            <person name="Jarrige D."/>
            <person name="Haridas S."/>
            <person name="Bleykasten-Grosshans C."/>
            <person name="Joly M."/>
            <person name="Nadalig T."/>
            <person name="Sancelme M."/>
            <person name="Vuilleumier S."/>
            <person name="Grigoriev I.V."/>
            <person name="Amato P."/>
            <person name="Bringel F."/>
        </authorList>
    </citation>
    <scope>NUCLEOTIDE SEQUENCE</scope>
    <source>
        <strain evidence="11">PDD-24b-2</strain>
    </source>
</reference>
<comment type="caution">
    <text evidence="11">The sequence shown here is derived from an EMBL/GenBank/DDBJ whole genome shotgun (WGS) entry which is preliminary data.</text>
</comment>
<keyword evidence="6" id="KW-0106">Calcium</keyword>
<dbReference type="PANTHER" id="PTHR45679:SF5">
    <property type="entry name" value="ER DEGRADATION-ENHANCING ALPHA-MANNOSIDASE-LIKE PROTEIN 1"/>
    <property type="match status" value="1"/>
</dbReference>
<organism evidence="11 12">
    <name type="scientific">Dioszegia hungarica</name>
    <dbReference type="NCBI Taxonomy" id="4972"/>
    <lineage>
        <taxon>Eukaryota</taxon>
        <taxon>Fungi</taxon>
        <taxon>Dikarya</taxon>
        <taxon>Basidiomycota</taxon>
        <taxon>Agaricomycotina</taxon>
        <taxon>Tremellomycetes</taxon>
        <taxon>Tremellales</taxon>
        <taxon>Bulleribasidiaceae</taxon>
        <taxon>Dioszegia</taxon>
    </lineage>
</organism>
<feature type="signal peptide" evidence="9">
    <location>
        <begin position="1"/>
        <end position="23"/>
    </location>
</feature>
<feature type="active site" evidence="5">
    <location>
        <position position="269"/>
    </location>
</feature>
<dbReference type="Pfam" id="PF02225">
    <property type="entry name" value="PA"/>
    <property type="match status" value="1"/>
</dbReference>
<dbReference type="GO" id="GO:0044322">
    <property type="term" value="C:endoplasmic reticulum quality control compartment"/>
    <property type="evidence" value="ECO:0007669"/>
    <property type="project" value="GOC"/>
</dbReference>
<dbReference type="InterPro" id="IPR012341">
    <property type="entry name" value="6hp_glycosidase-like_sf"/>
</dbReference>
<accession>A0AA38HG76</accession>
<comment type="similarity">
    <text evidence="2 7">Belongs to the glycosyl hydrolase 47 family.</text>
</comment>
<sequence length="895" mass="98573">MRWGSTAVWLALGVLPCLQGVEGMTAERRVELREETRRLFKHGFDGYMEYAYPADELRSLTCTPMHRDPNPGNFGVNDIHANVSMTLLDTLSSLPLIHPEAFPEALHRVATEISFDQDVKVQVFEMTIRAMGSLLSTYQHLGRIRADDDEGELKRYQPRLLEMALDLGKRLAPAFTTTTGLPYARVNLRHGVEKGESIETCTAGAGSLILEFAVLTRLTGDERFEALAQRAYLAIWNRRSTHNLLGNSIGVTHGQWLAPGMSSVGAGMDSYFEYGIKAAILLSDDMYLDIFQDSYAALQTHVRSPDGFIYRPVQFRLLQLSFPSYIDSLAAFLPGMQVLAGDVESAIKSHLVYWNIWRRYSAIPESWDWAKREVEWAGWPGRPEFIESTFYLYRATKDPFYLRVGERVLNDMRRRTMTECGFATMKNVDTGELEDRMESFVLSETLKYLYLLFDSTSTPLSNSVFTTEGHALSLPLSLLRPPSAIRRQMHRGENLFCPAYTPSTLNGLVVGIERRSDYEYARSLVFGPGLDGVAEEDKARVGWWEGGYCEVPITPKYSFEIVLSPHDTSVAEPTPPEDPAPSAEKVHQDIQTGDFWIDNIEGLRLGVRWRYDGTGYDVSYIGPHRVRPGQNVIVTDPKMEGFLPVHGTTLTQSHTPSDVLLRFSSSSSSTKSSAQPEIFLHGMAATATFGKDFGADSSSISTPAGSLSLGGAAAILYRPKRNTDGCDAFPSSDIVVKAGKAPVLVLDRGECTFFHKALNARQAGAAGVIILGYPPKSAEVGGGEVGEVQEGLIRPSAEEEPDYLISQIGDDFGVLYVDWVVGRAVVDVMAEQGKEVGVELFDLTSMGMGGGGGGSSGGRNGEREAAMGGGGITREGRVMVAGWDIRNLRIVERPP</sequence>
<dbReference type="GO" id="GO:0016020">
    <property type="term" value="C:membrane"/>
    <property type="evidence" value="ECO:0007669"/>
    <property type="project" value="InterPro"/>
</dbReference>
<keyword evidence="4" id="KW-0325">Glycoprotein</keyword>
<evidence type="ECO:0000256" key="6">
    <source>
        <dbReference type="PIRSR" id="PIRSR601382-2"/>
    </source>
</evidence>
<keyword evidence="9" id="KW-0732">Signal</keyword>
<feature type="active site" description="Proton donor" evidence="5">
    <location>
        <position position="125"/>
    </location>
</feature>
<dbReference type="GO" id="GO:0004571">
    <property type="term" value="F:mannosyl-oligosaccharide 1,2-alpha-mannosidase activity"/>
    <property type="evidence" value="ECO:0007669"/>
    <property type="project" value="InterPro"/>
</dbReference>
<feature type="chain" id="PRO_5041378748" description="alpha-1,2-Mannosidase" evidence="9">
    <location>
        <begin position="24"/>
        <end position="895"/>
    </location>
</feature>
<feature type="binding site" evidence="6">
    <location>
        <position position="467"/>
    </location>
    <ligand>
        <name>Ca(2+)</name>
        <dbReference type="ChEBI" id="CHEBI:29108"/>
    </ligand>
</feature>
<evidence type="ECO:0000256" key="5">
    <source>
        <dbReference type="PIRSR" id="PIRSR601382-1"/>
    </source>
</evidence>
<dbReference type="SUPFAM" id="SSF48225">
    <property type="entry name" value="Seven-hairpin glycosidases"/>
    <property type="match status" value="1"/>
</dbReference>
<dbReference type="AlphaFoldDB" id="A0AA38HG76"/>
<evidence type="ECO:0000256" key="3">
    <source>
        <dbReference type="ARBA" id="ARBA00022824"/>
    </source>
</evidence>
<comment type="subcellular location">
    <subcellularLocation>
        <location evidence="1">Endoplasmic reticulum</location>
    </subcellularLocation>
</comment>
<evidence type="ECO:0000256" key="2">
    <source>
        <dbReference type="ARBA" id="ARBA00007658"/>
    </source>
</evidence>
<dbReference type="GO" id="GO:0036503">
    <property type="term" value="P:ERAD pathway"/>
    <property type="evidence" value="ECO:0007669"/>
    <property type="project" value="UniProtKB-ARBA"/>
</dbReference>
<keyword evidence="6" id="KW-0479">Metal-binding</keyword>